<sequence length="116" mass="12549">MYGVVLWSDQDEQKAVIWCEDHGDLAFYGGCASSVFDGPVLDAGDLVHFQVLEGDTMRLARNPELISEQHAPAIAERLKAAIEPASKKPSPSMLPSSEALKVTVSNVVPFPILRTA</sequence>
<reference evidence="1 2" key="1">
    <citation type="submission" date="2016-10" db="EMBL/GenBank/DDBJ databases">
        <authorList>
            <person name="de Groot N.N."/>
        </authorList>
    </citation>
    <scope>NUCLEOTIDE SEQUENCE [LARGE SCALE GENOMIC DNA]</scope>
    <source>
        <strain evidence="1 2">DSM 24677</strain>
    </source>
</reference>
<evidence type="ECO:0008006" key="3">
    <source>
        <dbReference type="Google" id="ProtNLM"/>
    </source>
</evidence>
<organism evidence="1 2">
    <name type="scientific">Lentibacter algarum</name>
    <dbReference type="NCBI Taxonomy" id="576131"/>
    <lineage>
        <taxon>Bacteria</taxon>
        <taxon>Pseudomonadati</taxon>
        <taxon>Pseudomonadota</taxon>
        <taxon>Alphaproteobacteria</taxon>
        <taxon>Rhodobacterales</taxon>
        <taxon>Roseobacteraceae</taxon>
        <taxon>Lentibacter</taxon>
    </lineage>
</organism>
<dbReference type="RefSeq" id="WP_089890310.1">
    <property type="nucleotide sequence ID" value="NZ_CALJFH010000012.1"/>
</dbReference>
<dbReference type="GeneID" id="78124533"/>
<gene>
    <name evidence="1" type="ORF">SAMN05444486_102462</name>
</gene>
<dbReference type="EMBL" id="FNPR01000002">
    <property type="protein sequence ID" value="SDY49801.1"/>
    <property type="molecule type" value="Genomic_DNA"/>
</dbReference>
<dbReference type="AlphaFoldDB" id="A0A1H3KCB1"/>
<dbReference type="OrthoDB" id="7868545at2"/>
<evidence type="ECO:0000313" key="1">
    <source>
        <dbReference type="EMBL" id="SDY49801.1"/>
    </source>
</evidence>
<name>A0A1H3KCB1_9RHOB</name>
<keyword evidence="2" id="KW-1185">Reference proteome</keyword>
<protein>
    <recommendedName>
        <fullName evidence="3">Cold shock protein, CspA family</fullName>
    </recommendedName>
</protein>
<evidence type="ECO:0000313" key="2">
    <source>
        <dbReference type="Proteomes" id="UP000199026"/>
    </source>
</evidence>
<dbReference type="STRING" id="576131.SAMN05444486_102462"/>
<dbReference type="Proteomes" id="UP000199026">
    <property type="component" value="Unassembled WGS sequence"/>
</dbReference>
<proteinExistence type="predicted"/>
<accession>A0A1H3KCB1</accession>